<protein>
    <submittedName>
        <fullName evidence="2">Uncharacterized protein</fullName>
    </submittedName>
</protein>
<organism evidence="2 3">
    <name type="scientific">Puccinia coronata f. sp. avenae</name>
    <dbReference type="NCBI Taxonomy" id="200324"/>
    <lineage>
        <taxon>Eukaryota</taxon>
        <taxon>Fungi</taxon>
        <taxon>Dikarya</taxon>
        <taxon>Basidiomycota</taxon>
        <taxon>Pucciniomycotina</taxon>
        <taxon>Pucciniomycetes</taxon>
        <taxon>Pucciniales</taxon>
        <taxon>Pucciniaceae</taxon>
        <taxon>Puccinia</taxon>
    </lineage>
</organism>
<feature type="compositionally biased region" description="Polar residues" evidence="1">
    <location>
        <begin position="23"/>
        <end position="33"/>
    </location>
</feature>
<name>A0A2N5UMF3_9BASI</name>
<feature type="compositionally biased region" description="Polar residues" evidence="1">
    <location>
        <begin position="602"/>
        <end position="624"/>
    </location>
</feature>
<reference evidence="2 3" key="1">
    <citation type="submission" date="2017-11" db="EMBL/GenBank/DDBJ databases">
        <title>De novo assembly and phasing of dikaryotic genomes from two isolates of Puccinia coronata f. sp. avenae, the causal agent of oat crown rust.</title>
        <authorList>
            <person name="Miller M.E."/>
            <person name="Zhang Y."/>
            <person name="Omidvar V."/>
            <person name="Sperschneider J."/>
            <person name="Schwessinger B."/>
            <person name="Raley C."/>
            <person name="Palmer J.M."/>
            <person name="Garnica D."/>
            <person name="Upadhyaya N."/>
            <person name="Rathjen J."/>
            <person name="Taylor J.M."/>
            <person name="Park R.F."/>
            <person name="Dodds P.N."/>
            <person name="Hirsch C.D."/>
            <person name="Kianian S.F."/>
            <person name="Figueroa M."/>
        </authorList>
    </citation>
    <scope>NUCLEOTIDE SEQUENCE [LARGE SCALE GENOMIC DNA]</scope>
    <source>
        <strain evidence="2">12SD80</strain>
    </source>
</reference>
<proteinExistence type="predicted"/>
<feature type="region of interest" description="Disordered" evidence="1">
    <location>
        <begin position="646"/>
        <end position="705"/>
    </location>
</feature>
<feature type="compositionally biased region" description="Polar residues" evidence="1">
    <location>
        <begin position="683"/>
        <end position="705"/>
    </location>
</feature>
<accession>A0A2N5UMF3</accession>
<feature type="compositionally biased region" description="Basic and acidic residues" evidence="1">
    <location>
        <begin position="656"/>
        <end position="669"/>
    </location>
</feature>
<evidence type="ECO:0000313" key="3">
    <source>
        <dbReference type="Proteomes" id="UP000235392"/>
    </source>
</evidence>
<feature type="compositionally biased region" description="Low complexity" evidence="1">
    <location>
        <begin position="149"/>
        <end position="161"/>
    </location>
</feature>
<evidence type="ECO:0000313" key="2">
    <source>
        <dbReference type="EMBL" id="PLW38943.1"/>
    </source>
</evidence>
<dbReference type="EMBL" id="PGCI01000121">
    <property type="protein sequence ID" value="PLW38943.1"/>
    <property type="molecule type" value="Genomic_DNA"/>
</dbReference>
<gene>
    <name evidence="2" type="ORF">PCASD_11691</name>
</gene>
<dbReference type="AlphaFoldDB" id="A0A2N5UMF3"/>
<dbReference type="Proteomes" id="UP000235392">
    <property type="component" value="Unassembled WGS sequence"/>
</dbReference>
<feature type="region of interest" description="Disordered" evidence="1">
    <location>
        <begin position="1"/>
        <end position="33"/>
    </location>
</feature>
<feature type="compositionally biased region" description="Pro residues" evidence="1">
    <location>
        <begin position="164"/>
        <end position="183"/>
    </location>
</feature>
<comment type="caution">
    <text evidence="2">The sequence shown here is derived from an EMBL/GenBank/DDBJ whole genome shotgun (WGS) entry which is preliminary data.</text>
</comment>
<feature type="compositionally biased region" description="Low complexity" evidence="1">
    <location>
        <begin position="562"/>
        <end position="572"/>
    </location>
</feature>
<feature type="region of interest" description="Disordered" evidence="1">
    <location>
        <begin position="480"/>
        <end position="519"/>
    </location>
</feature>
<feature type="region of interest" description="Disordered" evidence="1">
    <location>
        <begin position="149"/>
        <end position="199"/>
    </location>
</feature>
<sequence>MQPQGNSPFHSELPPLPFPNAPDGSQESWLGPSQTLGLNNQSCQLFYKDPVTGNMNNCHVNMNTGHGNMNTGHGNINTGHGNFNAGLGNMNTSQLNALQMGPPNFQMVGQDPWGFQLFYDDPCFQMATHAHLNKWVDCCHLNNPTPHLPGGHGPPAAGSHANHPRPPAAQPQSGPPSAPPAATPPASLKSNCRAIMPPPEPSSARVLHLDYVVYIRSVTNELSKAHSNQAPPASKDWVKSVPKEDVAWKTGMVGWNWHSFKEALIWKLDKSKPKQHFGKHLTALKKDNKLQYKCIVTHHRVFGVKSHVYVSDEDGFKEFIEAVSSSPTSKCTIKLVMEDPGALAKKLQMEKSAAKNLALTYGPKEDHLALERQATRLAHNPKANVSLTVRVETAKWITNRVLETYDCTAKCLRIQDPKDSSRSMRLTPTCLWLWARGIMDGDPGIDLDNPPITNEFVSELVVLGLNQGVVGATLDSRSQAGTSKLTKGGVSKSTKGRASKSPKSGEKSNGPGPKDPKDDIKWRKQVFTPMQILPNGCVMAPRSIKALALPPPLNFDDEEEATTTSPKAAPKAGHATNPLELSDDKLSTTGSESAPPPRQRVASRQQTVASPPASRQQTVESPPHTSDVEMPGLAAQLGVHRLPVRKAARSPAGDGVHNEFSRLSVERKRGASPSPTCKRPVSHVSSTRTSDQATNKYLGNKSQLNSSLAPTSLRVNSSLPLDVLPKAPLTKEDRELTLEGFLKQCNFSLDDMNARGLLSLNCIGHWDFFQTTTIQELMDMRYPFPLPIARRMMAEARAVEYTHVQHGYSYSYEV</sequence>
<feature type="region of interest" description="Disordered" evidence="1">
    <location>
        <begin position="550"/>
        <end position="629"/>
    </location>
</feature>
<evidence type="ECO:0000256" key="1">
    <source>
        <dbReference type="SAM" id="MobiDB-lite"/>
    </source>
</evidence>